<evidence type="ECO:0000313" key="2">
    <source>
        <dbReference type="EMBL" id="KAL3796302.1"/>
    </source>
</evidence>
<dbReference type="Pfam" id="PF12705">
    <property type="entry name" value="PDDEXK_1"/>
    <property type="match status" value="1"/>
</dbReference>
<evidence type="ECO:0000259" key="1">
    <source>
        <dbReference type="Pfam" id="PF12705"/>
    </source>
</evidence>
<dbReference type="Gene3D" id="3.90.320.10">
    <property type="match status" value="1"/>
</dbReference>
<dbReference type="InterPro" id="IPR038726">
    <property type="entry name" value="PDDEXK_AddAB-type"/>
</dbReference>
<proteinExistence type="predicted"/>
<organism evidence="2 3">
    <name type="scientific">Stephanodiscus triporus</name>
    <dbReference type="NCBI Taxonomy" id="2934178"/>
    <lineage>
        <taxon>Eukaryota</taxon>
        <taxon>Sar</taxon>
        <taxon>Stramenopiles</taxon>
        <taxon>Ochrophyta</taxon>
        <taxon>Bacillariophyta</taxon>
        <taxon>Coscinodiscophyceae</taxon>
        <taxon>Thalassiosirophycidae</taxon>
        <taxon>Stephanodiscales</taxon>
        <taxon>Stephanodiscaceae</taxon>
        <taxon>Stephanodiscus</taxon>
    </lineage>
</organism>
<dbReference type="InterPro" id="IPR011604">
    <property type="entry name" value="PDDEXK-like_dom_sf"/>
</dbReference>
<evidence type="ECO:0000313" key="3">
    <source>
        <dbReference type="Proteomes" id="UP001530315"/>
    </source>
</evidence>
<feature type="domain" description="PD-(D/E)XK endonuclease-like" evidence="1">
    <location>
        <begin position="105"/>
        <end position="349"/>
    </location>
</feature>
<protein>
    <recommendedName>
        <fullName evidence="1">PD-(D/E)XK endonuclease-like domain-containing protein</fullName>
    </recommendedName>
</protein>
<dbReference type="Proteomes" id="UP001530315">
    <property type="component" value="Unassembled WGS sequence"/>
</dbReference>
<reference evidence="2 3" key="1">
    <citation type="submission" date="2024-10" db="EMBL/GenBank/DDBJ databases">
        <title>Updated reference genomes for cyclostephanoid diatoms.</title>
        <authorList>
            <person name="Roberts W.R."/>
            <person name="Alverson A.J."/>
        </authorList>
    </citation>
    <scope>NUCLEOTIDE SEQUENCE [LARGE SCALE GENOMIC DNA]</scope>
    <source>
        <strain evidence="2 3">AJA276-08</strain>
    </source>
</reference>
<keyword evidence="3" id="KW-1185">Reference proteome</keyword>
<sequence>MPFLSRSMRLRHGGCRKKWQRSRSNDAAWTSFQTARFRCPRKVTPPIFHGSCPSQLTITRFFSSAEETARGSITTEKKDNLLDPYVILQNLTNQDVPEIPFPTYLSPTSLETFHKCPQAFFFLYILRLSPDPPMTPQLARGIICHTALEELYDMSPDDRSLTNLENLFRKEWNRLRGDRRENDVVATNDGQNNNYALQNTGTKKENEYDVLFREHGDDGRIAGYDIESEIDWGKYSLDLLKNYYDLEDPRTKSPVARELWVQARFASANSNDFIVRGKIDRIDCVDILPTTSDQIQLQIIDYKTGKKPWFKYSQKINDKITKEQFWKMKVYCLILWKMILQTDKASEQQQNEEYKYAMSWVLQQRLTDVMAIEQSNKPTWSNILNINSLRLIYLTSHVDEASAYGSRSAINGRSIGQAKYLDYSIDPFSFESILEQTELEVRTIANEIKTLVDKQSPHAFKHCNWKYCSCHDLRRKFEPGSVFQSVEYVE</sequence>
<gene>
    <name evidence="2" type="ORF">ACHAW5_010309</name>
</gene>
<name>A0ABD3Q7G5_9STRA</name>
<dbReference type="AlphaFoldDB" id="A0ABD3Q7G5"/>
<accession>A0ABD3Q7G5</accession>
<dbReference type="EMBL" id="JALLAZ020000390">
    <property type="protein sequence ID" value="KAL3796302.1"/>
    <property type="molecule type" value="Genomic_DNA"/>
</dbReference>
<comment type="caution">
    <text evidence="2">The sequence shown here is derived from an EMBL/GenBank/DDBJ whole genome shotgun (WGS) entry which is preliminary data.</text>
</comment>